<dbReference type="CDD" id="cd00200">
    <property type="entry name" value="WD40"/>
    <property type="match status" value="1"/>
</dbReference>
<organism evidence="7 8">
    <name type="scientific">Spizellomyces punctatus (strain DAOM BR117)</name>
    <dbReference type="NCBI Taxonomy" id="645134"/>
    <lineage>
        <taxon>Eukaryota</taxon>
        <taxon>Fungi</taxon>
        <taxon>Fungi incertae sedis</taxon>
        <taxon>Chytridiomycota</taxon>
        <taxon>Chytridiomycota incertae sedis</taxon>
        <taxon>Chytridiomycetes</taxon>
        <taxon>Spizellomycetales</taxon>
        <taxon>Spizellomycetaceae</taxon>
        <taxon>Spizellomyces</taxon>
    </lineage>
</organism>
<dbReference type="GO" id="GO:0008380">
    <property type="term" value="P:RNA splicing"/>
    <property type="evidence" value="ECO:0007669"/>
    <property type="project" value="UniProtKB-KW"/>
</dbReference>
<dbReference type="GO" id="GO:0003723">
    <property type="term" value="F:RNA binding"/>
    <property type="evidence" value="ECO:0007669"/>
    <property type="project" value="TreeGrafter"/>
</dbReference>
<dbReference type="eggNOG" id="KOG0265">
    <property type="taxonomic scope" value="Eukaryota"/>
</dbReference>
<keyword evidence="3" id="KW-0677">Repeat</keyword>
<dbReference type="AlphaFoldDB" id="A0A0L0H858"/>
<evidence type="ECO:0000256" key="2">
    <source>
        <dbReference type="ARBA" id="ARBA00022664"/>
    </source>
</evidence>
<dbReference type="PANTHER" id="PTHR44006:SF1">
    <property type="entry name" value="U5 SMALL NUCLEAR RIBONUCLEOPROTEIN 40 KDA PROTEIN"/>
    <property type="match status" value="1"/>
</dbReference>
<feature type="region of interest" description="Disordered" evidence="6">
    <location>
        <begin position="1"/>
        <end position="33"/>
    </location>
</feature>
<keyword evidence="8" id="KW-1185">Reference proteome</keyword>
<feature type="repeat" description="WD" evidence="5">
    <location>
        <begin position="57"/>
        <end position="89"/>
    </location>
</feature>
<keyword evidence="4" id="KW-0508">mRNA splicing</keyword>
<evidence type="ECO:0000256" key="1">
    <source>
        <dbReference type="ARBA" id="ARBA00022574"/>
    </source>
</evidence>
<evidence type="ECO:0000256" key="6">
    <source>
        <dbReference type="SAM" id="MobiDB-lite"/>
    </source>
</evidence>
<keyword evidence="2" id="KW-0507">mRNA processing</keyword>
<dbReference type="GO" id="GO:0071014">
    <property type="term" value="C:post-mRNA release spliceosomal complex"/>
    <property type="evidence" value="ECO:0007669"/>
    <property type="project" value="EnsemblFungi"/>
</dbReference>
<proteinExistence type="predicted"/>
<name>A0A0L0H858_SPIPD</name>
<dbReference type="PRINTS" id="PR00320">
    <property type="entry name" value="GPROTEINBRPT"/>
</dbReference>
<dbReference type="GeneID" id="27690719"/>
<dbReference type="FunCoup" id="A0A0L0H858">
    <property type="interactions" value="941"/>
</dbReference>
<dbReference type="Pfam" id="PF00400">
    <property type="entry name" value="WD40"/>
    <property type="match status" value="7"/>
</dbReference>
<evidence type="ECO:0000256" key="4">
    <source>
        <dbReference type="ARBA" id="ARBA00023187"/>
    </source>
</evidence>
<dbReference type="GO" id="GO:0071013">
    <property type="term" value="C:catalytic step 2 spliceosome"/>
    <property type="evidence" value="ECO:0007669"/>
    <property type="project" value="TreeGrafter"/>
</dbReference>
<dbReference type="InterPro" id="IPR052234">
    <property type="entry name" value="U5_snRNP_Component"/>
</dbReference>
<dbReference type="GO" id="GO:0005682">
    <property type="term" value="C:U5 snRNP"/>
    <property type="evidence" value="ECO:0007669"/>
    <property type="project" value="EnsemblFungi"/>
</dbReference>
<dbReference type="EMBL" id="KQ257465">
    <property type="protein sequence ID" value="KNC97116.1"/>
    <property type="molecule type" value="Genomic_DNA"/>
</dbReference>
<feature type="repeat" description="WD" evidence="5">
    <location>
        <begin position="142"/>
        <end position="184"/>
    </location>
</feature>
<reference evidence="7 8" key="1">
    <citation type="submission" date="2009-08" db="EMBL/GenBank/DDBJ databases">
        <title>The Genome Sequence of Spizellomyces punctatus strain DAOM BR117.</title>
        <authorList>
            <consortium name="The Broad Institute Genome Sequencing Platform"/>
            <person name="Russ C."/>
            <person name="Cuomo C."/>
            <person name="Shea T."/>
            <person name="Young S.K."/>
            <person name="Zeng Q."/>
            <person name="Koehrsen M."/>
            <person name="Haas B."/>
            <person name="Borodovsky M."/>
            <person name="Guigo R."/>
            <person name="Alvarado L."/>
            <person name="Berlin A."/>
            <person name="Bochicchio J."/>
            <person name="Borenstein D."/>
            <person name="Chapman S."/>
            <person name="Chen Z."/>
            <person name="Engels R."/>
            <person name="Freedman E."/>
            <person name="Gellesch M."/>
            <person name="Goldberg J."/>
            <person name="Griggs A."/>
            <person name="Gujja S."/>
            <person name="Heiman D."/>
            <person name="Hepburn T."/>
            <person name="Howarth C."/>
            <person name="Jen D."/>
            <person name="Larson L."/>
            <person name="Lewis B."/>
            <person name="Mehta T."/>
            <person name="Park D."/>
            <person name="Pearson M."/>
            <person name="Roberts A."/>
            <person name="Saif S."/>
            <person name="Shenoy N."/>
            <person name="Sisk P."/>
            <person name="Stolte C."/>
            <person name="Sykes S."/>
            <person name="Thomson T."/>
            <person name="Walk T."/>
            <person name="White J."/>
            <person name="Yandava C."/>
            <person name="Burger G."/>
            <person name="Gray M.W."/>
            <person name="Holland P.W.H."/>
            <person name="King N."/>
            <person name="Lang F.B.F."/>
            <person name="Roger A.J."/>
            <person name="Ruiz-Trillo I."/>
            <person name="Lander E."/>
            <person name="Nusbaum C."/>
        </authorList>
    </citation>
    <scope>NUCLEOTIDE SEQUENCE [LARGE SCALE GENOMIC DNA]</scope>
    <source>
        <strain evidence="7 8">DAOM BR117</strain>
    </source>
</reference>
<dbReference type="SUPFAM" id="SSF50978">
    <property type="entry name" value="WD40 repeat-like"/>
    <property type="match status" value="1"/>
</dbReference>
<dbReference type="GO" id="GO:0006397">
    <property type="term" value="P:mRNA processing"/>
    <property type="evidence" value="ECO:0007669"/>
    <property type="project" value="UniProtKB-KW"/>
</dbReference>
<feature type="repeat" description="WD" evidence="5">
    <location>
        <begin position="184"/>
        <end position="225"/>
    </location>
</feature>
<dbReference type="SMART" id="SM00320">
    <property type="entry name" value="WD40"/>
    <property type="match status" value="7"/>
</dbReference>
<accession>A0A0L0H858</accession>
<feature type="repeat" description="WD" evidence="5">
    <location>
        <begin position="100"/>
        <end position="141"/>
    </location>
</feature>
<dbReference type="RefSeq" id="XP_016605156.1">
    <property type="nucleotide sequence ID" value="XM_016755673.1"/>
</dbReference>
<evidence type="ECO:0000256" key="3">
    <source>
        <dbReference type="ARBA" id="ARBA00022737"/>
    </source>
</evidence>
<dbReference type="Gene3D" id="2.130.10.10">
    <property type="entry name" value="YVTN repeat-like/Quinoprotein amine dehydrogenase"/>
    <property type="match status" value="1"/>
</dbReference>
<dbReference type="InterPro" id="IPR019775">
    <property type="entry name" value="WD40_repeat_CS"/>
</dbReference>
<dbReference type="PROSITE" id="PS50082">
    <property type="entry name" value="WD_REPEATS_2"/>
    <property type="match status" value="6"/>
</dbReference>
<protein>
    <submittedName>
        <fullName evidence="7">Uncharacterized protein</fullName>
    </submittedName>
</protein>
<dbReference type="PROSITE" id="PS00678">
    <property type="entry name" value="WD_REPEATS_1"/>
    <property type="match status" value="3"/>
</dbReference>
<evidence type="ECO:0000313" key="8">
    <source>
        <dbReference type="Proteomes" id="UP000053201"/>
    </source>
</evidence>
<dbReference type="InParanoid" id="A0A0L0H858"/>
<evidence type="ECO:0000313" key="7">
    <source>
        <dbReference type="EMBL" id="KNC97116.1"/>
    </source>
</evidence>
<dbReference type="STRING" id="645134.A0A0L0H858"/>
<feature type="repeat" description="WD" evidence="5">
    <location>
        <begin position="226"/>
        <end position="260"/>
    </location>
</feature>
<feature type="repeat" description="WD" evidence="5">
    <location>
        <begin position="289"/>
        <end position="318"/>
    </location>
</feature>
<dbReference type="InterPro" id="IPR015943">
    <property type="entry name" value="WD40/YVTN_repeat-like_dom_sf"/>
</dbReference>
<dbReference type="Proteomes" id="UP000053201">
    <property type="component" value="Unassembled WGS sequence"/>
</dbReference>
<dbReference type="PANTHER" id="PTHR44006">
    <property type="entry name" value="U5 SMALL NUCLEAR RIBONUCLEOPROTEIN 40 KDA PROTEIN"/>
    <property type="match status" value="1"/>
</dbReference>
<evidence type="ECO:0000256" key="5">
    <source>
        <dbReference type="PROSITE-ProRule" id="PRU00221"/>
    </source>
</evidence>
<dbReference type="InterPro" id="IPR036322">
    <property type="entry name" value="WD40_repeat_dom_sf"/>
</dbReference>
<dbReference type="OrthoDB" id="1068471at2759"/>
<dbReference type="PROSITE" id="PS50294">
    <property type="entry name" value="WD_REPEATS_REGION"/>
    <property type="match status" value="5"/>
</dbReference>
<dbReference type="OMA" id="IWDIRPY"/>
<keyword evidence="1 5" id="KW-0853">WD repeat</keyword>
<dbReference type="InterPro" id="IPR001680">
    <property type="entry name" value="WD40_rpt"/>
</dbReference>
<sequence>MSDKRKADGVNQAGSLVKRQKSEAGNSLAVVPTEPPKGALMRTVKRTSDLQAPIMLLTGHEGEVLSCKFSPSGRQLASGSFDQMIYLWNAFGECNNYMALKGHTGAVLEVQWSHDGRNIYSASTDKTLCIWDTEIGERVKRLRGHTGFVNSCASTRRGTELVVSGSDDGTAKVWDPRQKHAVKSFENKYAITATAFSQDAGLIFAGGIDNQIRAWDLRKDEVMYSLTGHFDTVTGLRISPDGDYLLSNAMDNTVRIWDVKPFAPTGTRLQKIFEGAPHGFEKNLLRPCWSPDGDYVATGSGDRSVVVWDVATQKIVYKLPGHKGVCNEVDWTGSIIASASNDRTLFIGELNVEEVK</sequence>
<dbReference type="VEuPathDB" id="FungiDB:SPPG_07509"/>
<dbReference type="InterPro" id="IPR020472">
    <property type="entry name" value="WD40_PAC1"/>
</dbReference>
<gene>
    <name evidence="7" type="ORF">SPPG_07509</name>
</gene>